<keyword evidence="2 5" id="KW-0378">Hydrolase</keyword>
<dbReference type="GO" id="GO:0005576">
    <property type="term" value="C:extracellular region"/>
    <property type="evidence" value="ECO:0007669"/>
    <property type="project" value="TreeGrafter"/>
</dbReference>
<protein>
    <submittedName>
        <fullName evidence="8">HGR084Wp</fullName>
    </submittedName>
</protein>
<dbReference type="AlphaFoldDB" id="A0A109V0E1"/>
<accession>A0A109V0E1</accession>
<dbReference type="GeneID" id="28725775"/>
<dbReference type="GO" id="GO:0071555">
    <property type="term" value="P:cell wall organization"/>
    <property type="evidence" value="ECO:0007669"/>
    <property type="project" value="UniProtKB-KW"/>
</dbReference>
<keyword evidence="6" id="KW-0732">Signal</keyword>
<dbReference type="EMBL" id="CP014247">
    <property type="protein sequence ID" value="AMD22423.1"/>
    <property type="molecule type" value="Genomic_DNA"/>
</dbReference>
<dbReference type="InterPro" id="IPR017853">
    <property type="entry name" value="GH"/>
</dbReference>
<evidence type="ECO:0000256" key="6">
    <source>
        <dbReference type="SAM" id="SignalP"/>
    </source>
</evidence>
<evidence type="ECO:0000256" key="4">
    <source>
        <dbReference type="ARBA" id="ARBA00023316"/>
    </source>
</evidence>
<organism evidence="8 9">
    <name type="scientific">Eremothecium sinecaudum</name>
    <dbReference type="NCBI Taxonomy" id="45286"/>
    <lineage>
        <taxon>Eukaryota</taxon>
        <taxon>Fungi</taxon>
        <taxon>Dikarya</taxon>
        <taxon>Ascomycota</taxon>
        <taxon>Saccharomycotina</taxon>
        <taxon>Saccharomycetes</taxon>
        <taxon>Saccharomycetales</taxon>
        <taxon>Saccharomycetaceae</taxon>
        <taxon>Eremothecium</taxon>
    </lineage>
</organism>
<sequence>MRSTNLLLSTIVTTLAMFTYVVNASKVDLSRHLNSTAPLISTWSDPVNKSTVDSIKAIKGISIGGWLVTEPYITPSLYWSAKHSSYANSRTNVNIVDEYTLCKALGQEKARQLLTQHYNSWITRKDIQNIKKHGFNLVRIPIGYWAWKKPGSIDRYVNDMMYYDPYVGGIQLSYFNRALRWCRDAGLKVMIDLHGVPGSQNGFDNSGRRIFDGEGELGWLKEPGTRELTVEILKVIYEEYTTGEWKDLITGIEVVNEPMASRIGEDDIISFYEETIDDYTESDAATTLVLHDAFQPLGYWDEYRNDTKLPILIDHHHYEVFNYHQNANDQFSRLSDILEYGDDLAKEQASHPSIVGEWSGAITDCATWLNGIGIGSRYDGTYYDKLNRSSSENGALGTCQSYKSISEWDSEYKTRVRQFIEAQLVSYTNNSKGWIFWNWKTETAPEWDYLKLVESNLFPHPFDNLTYFYPNGSIKATNDSSLLSASGVDLEHRHANGAARLTGNPMLQHAFQYLSKLTPLLAAVALVAVVSFANF</sequence>
<dbReference type="Proteomes" id="UP000243052">
    <property type="component" value="Chromosome vii"/>
</dbReference>
<feature type="signal peptide" evidence="6">
    <location>
        <begin position="1"/>
        <end position="24"/>
    </location>
</feature>
<evidence type="ECO:0000259" key="7">
    <source>
        <dbReference type="Pfam" id="PF00150"/>
    </source>
</evidence>
<feature type="domain" description="Glycoside hydrolase family 5" evidence="7">
    <location>
        <begin position="116"/>
        <end position="361"/>
    </location>
</feature>
<dbReference type="Pfam" id="PF00150">
    <property type="entry name" value="Cellulase"/>
    <property type="match status" value="1"/>
</dbReference>
<dbReference type="GO" id="GO:0009986">
    <property type="term" value="C:cell surface"/>
    <property type="evidence" value="ECO:0007669"/>
    <property type="project" value="TreeGrafter"/>
</dbReference>
<dbReference type="InterPro" id="IPR001547">
    <property type="entry name" value="Glyco_hydro_5"/>
</dbReference>
<feature type="chain" id="PRO_5007141068" evidence="6">
    <location>
        <begin position="25"/>
        <end position="535"/>
    </location>
</feature>
<keyword evidence="4" id="KW-0961">Cell wall biogenesis/degradation</keyword>
<evidence type="ECO:0000313" key="8">
    <source>
        <dbReference type="EMBL" id="AMD22423.1"/>
    </source>
</evidence>
<proteinExistence type="inferred from homology"/>
<evidence type="ECO:0000256" key="2">
    <source>
        <dbReference type="ARBA" id="ARBA00022801"/>
    </source>
</evidence>
<reference evidence="8 9" key="1">
    <citation type="submission" date="2016-01" db="EMBL/GenBank/DDBJ databases">
        <title>Genome sequence of the yeast Holleya sinecauda.</title>
        <authorList>
            <person name="Dietrich F.S."/>
        </authorList>
    </citation>
    <scope>NUCLEOTIDE SEQUENCE [LARGE SCALE GENOMIC DNA]</scope>
    <source>
        <strain evidence="8 9">ATCC 58844</strain>
    </source>
</reference>
<evidence type="ECO:0000256" key="1">
    <source>
        <dbReference type="ARBA" id="ARBA00005641"/>
    </source>
</evidence>
<dbReference type="Gene3D" id="3.20.20.80">
    <property type="entry name" value="Glycosidases"/>
    <property type="match status" value="1"/>
</dbReference>
<dbReference type="GO" id="GO:0009251">
    <property type="term" value="P:glucan catabolic process"/>
    <property type="evidence" value="ECO:0007669"/>
    <property type="project" value="TreeGrafter"/>
</dbReference>
<dbReference type="InterPro" id="IPR050386">
    <property type="entry name" value="Glycosyl_hydrolase_5"/>
</dbReference>
<evidence type="ECO:0000256" key="3">
    <source>
        <dbReference type="ARBA" id="ARBA00023295"/>
    </source>
</evidence>
<evidence type="ECO:0000313" key="9">
    <source>
        <dbReference type="Proteomes" id="UP000243052"/>
    </source>
</evidence>
<dbReference type="SUPFAM" id="SSF51445">
    <property type="entry name" value="(Trans)glycosidases"/>
    <property type="match status" value="1"/>
</dbReference>
<evidence type="ECO:0000256" key="5">
    <source>
        <dbReference type="RuleBase" id="RU361153"/>
    </source>
</evidence>
<dbReference type="PANTHER" id="PTHR31297">
    <property type="entry name" value="GLUCAN ENDO-1,6-BETA-GLUCOSIDASE B"/>
    <property type="match status" value="1"/>
</dbReference>
<dbReference type="STRING" id="45286.A0A109V0E1"/>
<dbReference type="PANTHER" id="PTHR31297:SF9">
    <property type="entry name" value="GLUCAN 1,3-BETA-GLUCOSIDASE 2"/>
    <property type="match status" value="1"/>
</dbReference>
<keyword evidence="9" id="KW-1185">Reference proteome</keyword>
<gene>
    <name evidence="8" type="ORF">AW171_hschr74460</name>
</gene>
<dbReference type="OrthoDB" id="62120at2759"/>
<dbReference type="RefSeq" id="XP_017989419.1">
    <property type="nucleotide sequence ID" value="XM_018133930.1"/>
</dbReference>
<name>A0A109V0E1_9SACH</name>
<keyword evidence="3 5" id="KW-0326">Glycosidase</keyword>
<dbReference type="GO" id="GO:0004338">
    <property type="term" value="F:glucan exo-1,3-beta-glucosidase activity"/>
    <property type="evidence" value="ECO:0007669"/>
    <property type="project" value="TreeGrafter"/>
</dbReference>
<comment type="similarity">
    <text evidence="1 5">Belongs to the glycosyl hydrolase 5 (cellulase A) family.</text>
</comment>